<feature type="signal peptide" evidence="1">
    <location>
        <begin position="1"/>
        <end position="21"/>
    </location>
</feature>
<keyword evidence="1" id="KW-0732">Signal</keyword>
<accession>A0A8C9ARM1</accession>
<protein>
    <submittedName>
        <fullName evidence="2">Uncharacterized protein</fullName>
    </submittedName>
</protein>
<feature type="chain" id="PRO_5034051505" evidence="1">
    <location>
        <begin position="22"/>
        <end position="128"/>
    </location>
</feature>
<reference evidence="2" key="2">
    <citation type="submission" date="2025-09" db="UniProtKB">
        <authorList>
            <consortium name="Ensembl"/>
        </authorList>
    </citation>
    <scope>IDENTIFICATION</scope>
</reference>
<evidence type="ECO:0000313" key="3">
    <source>
        <dbReference type="Proteomes" id="UP000694414"/>
    </source>
</evidence>
<evidence type="ECO:0000256" key="1">
    <source>
        <dbReference type="SAM" id="SignalP"/>
    </source>
</evidence>
<keyword evidence="3" id="KW-1185">Reference proteome</keyword>
<dbReference type="Ensembl" id="ENSPSMT00000039841.1">
    <property type="protein sequence ID" value="ENSPSMP00000034558.1"/>
    <property type="gene ID" value="ENSPSMG00000023811.1"/>
</dbReference>
<dbReference type="GeneTree" id="ENSGT00670000099394"/>
<reference evidence="2" key="1">
    <citation type="submission" date="2025-08" db="UniProtKB">
        <authorList>
            <consortium name="Ensembl"/>
        </authorList>
    </citation>
    <scope>IDENTIFICATION</scope>
</reference>
<organism evidence="2 3">
    <name type="scientific">Prolemur simus</name>
    <name type="common">Greater bamboo lemur</name>
    <name type="synonym">Hapalemur simus</name>
    <dbReference type="NCBI Taxonomy" id="1328070"/>
    <lineage>
        <taxon>Eukaryota</taxon>
        <taxon>Metazoa</taxon>
        <taxon>Chordata</taxon>
        <taxon>Craniata</taxon>
        <taxon>Vertebrata</taxon>
        <taxon>Euteleostomi</taxon>
        <taxon>Mammalia</taxon>
        <taxon>Eutheria</taxon>
        <taxon>Euarchontoglires</taxon>
        <taxon>Primates</taxon>
        <taxon>Strepsirrhini</taxon>
        <taxon>Lemuriformes</taxon>
        <taxon>Lemuridae</taxon>
        <taxon>Prolemur</taxon>
    </lineage>
</organism>
<dbReference type="Proteomes" id="UP000694414">
    <property type="component" value="Unplaced"/>
</dbReference>
<dbReference type="AlphaFoldDB" id="A0A8C9ARM1"/>
<proteinExistence type="predicted"/>
<sequence>MDWLMFLLIPGGPFFFSQLFGIPLSHTISTLCTSCDEFVDKTCRRNSGFCQSKYPDFACQTKEVYTQHFTGEYMYQYSMLGCPKRCVEYVRITKWQKNVFFCCNESYCNSLSVKDNIPSSPISLKNFV</sequence>
<name>A0A8C9ARM1_PROSS</name>
<evidence type="ECO:0000313" key="2">
    <source>
        <dbReference type="Ensembl" id="ENSPSMP00000034558.1"/>
    </source>
</evidence>